<reference evidence="1 2" key="2">
    <citation type="journal article" date="2022" name="Mol. Ecol. Resour.">
        <title>The genomes of chicory, endive, great burdock and yacon provide insights into Asteraceae paleo-polyploidization history and plant inulin production.</title>
        <authorList>
            <person name="Fan W."/>
            <person name="Wang S."/>
            <person name="Wang H."/>
            <person name="Wang A."/>
            <person name="Jiang F."/>
            <person name="Liu H."/>
            <person name="Zhao H."/>
            <person name="Xu D."/>
            <person name="Zhang Y."/>
        </authorList>
    </citation>
    <scope>NUCLEOTIDE SEQUENCE [LARGE SCALE GENOMIC DNA]</scope>
    <source>
        <strain evidence="2">cv. Punajuju</strain>
        <tissue evidence="1">Leaves</tissue>
    </source>
</reference>
<comment type="caution">
    <text evidence="1">The sequence shown here is derived from an EMBL/GenBank/DDBJ whole genome shotgun (WGS) entry which is preliminary data.</text>
</comment>
<proteinExistence type="predicted"/>
<evidence type="ECO:0000313" key="2">
    <source>
        <dbReference type="Proteomes" id="UP001055811"/>
    </source>
</evidence>
<name>A0ACB9E3K6_CICIN</name>
<dbReference type="Proteomes" id="UP001055811">
    <property type="component" value="Linkage Group LG04"/>
</dbReference>
<sequence>MESSVRKKTLDKEVKDDVILNKGKNVVEDISEKDVREKDDVSEEVVKSVDHNSDFDVILDGTRSLEDKFGIFSYS</sequence>
<protein>
    <submittedName>
        <fullName evidence="1">Uncharacterized protein</fullName>
    </submittedName>
</protein>
<accession>A0ACB9E3K6</accession>
<keyword evidence="2" id="KW-1185">Reference proteome</keyword>
<gene>
    <name evidence="1" type="ORF">L2E82_25102</name>
</gene>
<dbReference type="EMBL" id="CM042012">
    <property type="protein sequence ID" value="KAI3753057.1"/>
    <property type="molecule type" value="Genomic_DNA"/>
</dbReference>
<organism evidence="1 2">
    <name type="scientific">Cichorium intybus</name>
    <name type="common">Chicory</name>
    <dbReference type="NCBI Taxonomy" id="13427"/>
    <lineage>
        <taxon>Eukaryota</taxon>
        <taxon>Viridiplantae</taxon>
        <taxon>Streptophyta</taxon>
        <taxon>Embryophyta</taxon>
        <taxon>Tracheophyta</taxon>
        <taxon>Spermatophyta</taxon>
        <taxon>Magnoliopsida</taxon>
        <taxon>eudicotyledons</taxon>
        <taxon>Gunneridae</taxon>
        <taxon>Pentapetalae</taxon>
        <taxon>asterids</taxon>
        <taxon>campanulids</taxon>
        <taxon>Asterales</taxon>
        <taxon>Asteraceae</taxon>
        <taxon>Cichorioideae</taxon>
        <taxon>Cichorieae</taxon>
        <taxon>Cichoriinae</taxon>
        <taxon>Cichorium</taxon>
    </lineage>
</organism>
<reference evidence="2" key="1">
    <citation type="journal article" date="2022" name="Mol. Ecol. Resour.">
        <title>The genomes of chicory, endive, great burdock and yacon provide insights into Asteraceae palaeo-polyploidization history and plant inulin production.</title>
        <authorList>
            <person name="Fan W."/>
            <person name="Wang S."/>
            <person name="Wang H."/>
            <person name="Wang A."/>
            <person name="Jiang F."/>
            <person name="Liu H."/>
            <person name="Zhao H."/>
            <person name="Xu D."/>
            <person name="Zhang Y."/>
        </authorList>
    </citation>
    <scope>NUCLEOTIDE SEQUENCE [LARGE SCALE GENOMIC DNA]</scope>
    <source>
        <strain evidence="2">cv. Punajuju</strain>
    </source>
</reference>
<evidence type="ECO:0000313" key="1">
    <source>
        <dbReference type="EMBL" id="KAI3753057.1"/>
    </source>
</evidence>